<proteinExistence type="predicted"/>
<name>A0A150XEL6_9BACT</name>
<comment type="caution">
    <text evidence="1">The sequence shown here is derived from an EMBL/GenBank/DDBJ whole genome shotgun (WGS) entry which is preliminary data.</text>
</comment>
<dbReference type="SUPFAM" id="SSF50998">
    <property type="entry name" value="Quinoprotein alcohol dehydrogenase-like"/>
    <property type="match status" value="1"/>
</dbReference>
<dbReference type="EMBL" id="LRDB01000014">
    <property type="protein sequence ID" value="KYG77175.1"/>
    <property type="molecule type" value="Genomic_DNA"/>
</dbReference>
<evidence type="ECO:0000313" key="1">
    <source>
        <dbReference type="EMBL" id="KYG77175.1"/>
    </source>
</evidence>
<keyword evidence="2" id="KW-1185">Reference proteome</keyword>
<accession>A0A150XEL6</accession>
<dbReference type="AlphaFoldDB" id="A0A150XEL6"/>
<dbReference type="Proteomes" id="UP000075615">
    <property type="component" value="Unassembled WGS sequence"/>
</dbReference>
<sequence length="358" mass="40307">MLVCSILTFFYVVQGCEKGVEVDELPEEPELPIVKVDESFFYVADIKEPWREALFSTDENIVYLFSREENGKMIIYNYESYSVVAEGVKSDKILDYPVAIGQFNDSKELYIGSGKYVNVYDGKTLEHKEKLRALEDGDSQYVSSLEFREPNLLFIGACNTSNSNKNKGTLTIDRSSGQRIARSQYGDNCVRIKTFKNGLVNDEIGVFGVGFQTSSPWLISDLFDKSGDVVSNSFKAVAVNKMSRDILATSEDADYFVTGERGNIFDKKTTDLLGSLNGDFRNYFLNDDGSKIFAIKDYSSIEVFEYPSLKSLGLIKLADESLTEYLVPTKGFVDGDKVILVYLSIEKIYMSKLDIPKF</sequence>
<organism evidence="1 2">
    <name type="scientific">Roseivirga echinicomitans</name>
    <dbReference type="NCBI Taxonomy" id="296218"/>
    <lineage>
        <taxon>Bacteria</taxon>
        <taxon>Pseudomonadati</taxon>
        <taxon>Bacteroidota</taxon>
        <taxon>Cytophagia</taxon>
        <taxon>Cytophagales</taxon>
        <taxon>Roseivirgaceae</taxon>
        <taxon>Roseivirga</taxon>
    </lineage>
</organism>
<reference evidence="1 2" key="1">
    <citation type="submission" date="2016-01" db="EMBL/GenBank/DDBJ databases">
        <title>Genome sequencing of Roseivirga echinicomitans KMM 6058.</title>
        <authorList>
            <person name="Selvaratnam C."/>
            <person name="Thevarajoo S."/>
            <person name="Goh K.M."/>
            <person name="Ee R."/>
            <person name="Chan K.-G."/>
            <person name="Chong C.S."/>
        </authorList>
    </citation>
    <scope>NUCLEOTIDE SEQUENCE [LARGE SCALE GENOMIC DNA]</scope>
    <source>
        <strain evidence="1 2">KMM 6058</strain>
    </source>
</reference>
<evidence type="ECO:0000313" key="2">
    <source>
        <dbReference type="Proteomes" id="UP000075615"/>
    </source>
</evidence>
<protein>
    <submittedName>
        <fullName evidence="1">Uncharacterized protein</fullName>
    </submittedName>
</protein>
<gene>
    <name evidence="1" type="ORF">AWN68_18250</name>
</gene>
<dbReference type="InterPro" id="IPR011047">
    <property type="entry name" value="Quinoprotein_ADH-like_sf"/>
</dbReference>